<gene>
    <name evidence="1" type="ORF">PQBR57_0166</name>
</gene>
<name>A0A0G4E4M9_PSEFS</name>
<geneLocation type="plasmid" evidence="1">
    <name>pQBR57</name>
</geneLocation>
<proteinExistence type="predicted"/>
<dbReference type="AlphaFoldDB" id="A0A0G4E4M9"/>
<reference evidence="1" key="1">
    <citation type="submission" date="2014-12" db="EMBL/GenBank/DDBJ databases">
        <authorList>
            <person name="Hall J."/>
        </authorList>
    </citation>
    <scope>NUCLEOTIDE SEQUENCE [LARGE SCALE GENOMIC DNA]</scope>
    <source>
        <strain evidence="1">SBW25</strain>
        <plasmid evidence="1">pQBR57</plasmid>
    </source>
</reference>
<protein>
    <submittedName>
        <fullName evidence="1">Uncharacterized protein</fullName>
    </submittedName>
</protein>
<organism evidence="1">
    <name type="scientific">Pseudomonas fluorescens (strain SBW25)</name>
    <dbReference type="NCBI Taxonomy" id="216595"/>
    <lineage>
        <taxon>Bacteria</taxon>
        <taxon>Pseudomonadati</taxon>
        <taxon>Pseudomonadota</taxon>
        <taxon>Gammaproteobacteria</taxon>
        <taxon>Pseudomonadales</taxon>
        <taxon>Pseudomonadaceae</taxon>
        <taxon>Pseudomonas</taxon>
    </lineage>
</organism>
<dbReference type="RefSeq" id="WP_192963316.1">
    <property type="nucleotide sequence ID" value="NZ_LN713926.1"/>
</dbReference>
<dbReference type="EMBL" id="LN713926">
    <property type="protein sequence ID" value="CEK42119.1"/>
    <property type="molecule type" value="Genomic_DNA"/>
</dbReference>
<accession>A0A0G4E4M9</accession>
<sequence>MVDAKKIGTVVQIAVQKAVDPKGYSACFETIQELMRGNSMKRWDVYQDGEWVDGVQGRDHSEAVLEALRKLDRDDDAGLDVRLASQ</sequence>
<keyword evidence="1" id="KW-0614">Plasmid</keyword>
<evidence type="ECO:0000313" key="1">
    <source>
        <dbReference type="EMBL" id="CEK42119.1"/>
    </source>
</evidence>
<reference evidence="1" key="2">
    <citation type="submission" date="2015-06" db="EMBL/GenBank/DDBJ databases">
        <title>Environmentally co-occuring mercury resistance plasmids are genetically and phenotypically diverse and confer variable context-dependent fitness effects.</title>
        <authorList>
            <person name="Hall J.P.J."/>
            <person name="Harrison E."/>
            <person name="Lilley A.K."/>
            <person name="Paterson S."/>
            <person name="Spiers A.J."/>
            <person name="Brockhurst M.A."/>
        </authorList>
    </citation>
    <scope>NUCLEOTIDE SEQUENCE [LARGE SCALE GENOMIC DNA]</scope>
    <source>
        <strain evidence="1">SBW25</strain>
        <plasmid evidence="1">pQBR57</plasmid>
    </source>
</reference>